<protein>
    <submittedName>
        <fullName evidence="1">3497_t:CDS:1</fullName>
    </submittedName>
</protein>
<dbReference type="AlphaFoldDB" id="A0A9W4T8J1"/>
<dbReference type="OrthoDB" id="2444340at2759"/>
<dbReference type="Proteomes" id="UP001153678">
    <property type="component" value="Unassembled WGS sequence"/>
</dbReference>
<reference evidence="1" key="1">
    <citation type="submission" date="2022-08" db="EMBL/GenBank/DDBJ databases">
        <authorList>
            <person name="Kallberg Y."/>
            <person name="Tangrot J."/>
            <person name="Rosling A."/>
        </authorList>
    </citation>
    <scope>NUCLEOTIDE SEQUENCE</scope>
    <source>
        <strain evidence="1">Wild A</strain>
    </source>
</reference>
<evidence type="ECO:0000313" key="2">
    <source>
        <dbReference type="Proteomes" id="UP001153678"/>
    </source>
</evidence>
<organism evidence="1 2">
    <name type="scientific">Funneliformis geosporum</name>
    <dbReference type="NCBI Taxonomy" id="1117311"/>
    <lineage>
        <taxon>Eukaryota</taxon>
        <taxon>Fungi</taxon>
        <taxon>Fungi incertae sedis</taxon>
        <taxon>Mucoromycota</taxon>
        <taxon>Glomeromycotina</taxon>
        <taxon>Glomeromycetes</taxon>
        <taxon>Glomerales</taxon>
        <taxon>Glomeraceae</taxon>
        <taxon>Funneliformis</taxon>
    </lineage>
</organism>
<dbReference type="EMBL" id="CAMKVN010014186">
    <property type="protein sequence ID" value="CAI2196411.1"/>
    <property type="molecule type" value="Genomic_DNA"/>
</dbReference>
<accession>A0A9W4T8J1</accession>
<feature type="non-terminal residue" evidence="1">
    <location>
        <position position="268"/>
    </location>
</feature>
<gene>
    <name evidence="1" type="ORF">FWILDA_LOCUS17566</name>
</gene>
<name>A0A9W4T8J1_9GLOM</name>
<keyword evidence="2" id="KW-1185">Reference proteome</keyword>
<sequence length="268" mass="30216">SLAGYFSEGSVSSLLQYLETNSDIRYDGALLMPFYLGLTTKENVEWLHGYVSETYSNLFEEIRELYKVELARDKLFKTAKRKAEEISNEMESITANISGNSFATKVVTKQLLKYYKTDEIEFDEESQMANNNLVQKLIQKGKLGSTIFINTTEYLSLVVAQPCSTCNNFKVSTTCKQCHTITIFTNESTKMNFLRVVAGAGLLGGVNHIMLKDIVQVAHQSADEALTAALNFIKKQLKKKEEYILEGKGSVHRSIIAFHVAEKSRVYK</sequence>
<comment type="caution">
    <text evidence="1">The sequence shown here is derived from an EMBL/GenBank/DDBJ whole genome shotgun (WGS) entry which is preliminary data.</text>
</comment>
<evidence type="ECO:0000313" key="1">
    <source>
        <dbReference type="EMBL" id="CAI2196411.1"/>
    </source>
</evidence>
<proteinExistence type="predicted"/>